<dbReference type="EMBL" id="JAAAIP010000065">
    <property type="protein sequence ID" value="KAG0327074.1"/>
    <property type="molecule type" value="Genomic_DNA"/>
</dbReference>
<feature type="compositionally biased region" description="Low complexity" evidence="1">
    <location>
        <begin position="63"/>
        <end position="76"/>
    </location>
</feature>
<evidence type="ECO:0000256" key="1">
    <source>
        <dbReference type="SAM" id="MobiDB-lite"/>
    </source>
</evidence>
<feature type="domain" description="Smr" evidence="3">
    <location>
        <begin position="707"/>
        <end position="788"/>
    </location>
</feature>
<feature type="region of interest" description="Disordered" evidence="1">
    <location>
        <begin position="96"/>
        <end position="124"/>
    </location>
</feature>
<evidence type="ECO:0000313" key="6">
    <source>
        <dbReference type="Proteomes" id="UP000738325"/>
    </source>
</evidence>
<dbReference type="PROSITE" id="PS51140">
    <property type="entry name" value="CUE"/>
    <property type="match status" value="1"/>
</dbReference>
<feature type="compositionally biased region" description="Basic residues" evidence="1">
    <location>
        <begin position="207"/>
        <end position="218"/>
    </location>
</feature>
<dbReference type="SMART" id="SM01162">
    <property type="entry name" value="DUF1771"/>
    <property type="match status" value="1"/>
</dbReference>
<sequence>MGDFKACVSVLSALAATAGSPTFDTQDSATTTAGVSTNKADKPIANSNAILARTGISSTQSPTSTASNKNKSNNTGKRNDKNIMIWSEEVADAASATTGRSAPRSSGLYKQGQVVGSSTQSSAMPSRVITAAPMSTSQKTSFRAMRNPSYMKKYGLEEPAVTIPTPKEEPRELDEQGIDNEEEEEDPAPPPDDFPSIQRPQQQQQKKITKKGMRKKKAGKAEAFAQAQTLASPADGQISNLLGGLTMMDGQLAADDNAEDNNDLVPKQDQGSSSTNNSVGLSDVNVSPQHHLQNLPIEVNMGNIKPEELEFLKSCFPDREYSDDYLIQVLKAGGKDLEAAIEIILSQMFLESEQVETSSSGSGSFYSSGSHATGSTTTTSSMDDAFFQGVQKSKKNKSGSGDAGGPAWGALHHQAWDGQNDSLLKTLDRQDEFLIPESNEWATFEHQISILMNIFHTVPQKTIVSEYHANGAHLFKTVESLERRLKQENHHGSAEGRKRQSQFDVNLAQLMEMFPEHSVTGLKKMLVYSGGNLQDAMNAVLAADFARADQKDRAPTSKQRGTVIPFNADIRYVDSVNSASASSSGNGGNSNRSRPLPSTSNPFPTGQRPFPNTLLDNANTNLYNDEDDPVWCRERAQEMLEQRNELFRKAAKAYQLSKGKGPGMGGIAAYYADEGKKLDTQGKQWHMRAARAVVQQHRLENKDPNLVDLHGLTISEAQTVVKEAVTEWFSRATMQASRIAAKPLKIVCGVGSHSKDRIARLYPTVLSLLMKDGWRCEAQNGVILVKGVARHTPAPSRKR</sequence>
<dbReference type="CDD" id="cd14279">
    <property type="entry name" value="CUE"/>
    <property type="match status" value="1"/>
</dbReference>
<dbReference type="Pfam" id="PF08590">
    <property type="entry name" value="DUF1771"/>
    <property type="match status" value="1"/>
</dbReference>
<keyword evidence="2" id="KW-0732">Signal</keyword>
<dbReference type="GO" id="GO:0005634">
    <property type="term" value="C:nucleus"/>
    <property type="evidence" value="ECO:0007669"/>
    <property type="project" value="TreeGrafter"/>
</dbReference>
<gene>
    <name evidence="5" type="ORF">BGZ99_008414</name>
</gene>
<dbReference type="GO" id="GO:0004519">
    <property type="term" value="F:endonuclease activity"/>
    <property type="evidence" value="ECO:0007669"/>
    <property type="project" value="TreeGrafter"/>
</dbReference>
<keyword evidence="6" id="KW-1185">Reference proteome</keyword>
<dbReference type="InterPro" id="IPR036063">
    <property type="entry name" value="Smr_dom_sf"/>
</dbReference>
<reference evidence="5" key="1">
    <citation type="journal article" date="2020" name="Fungal Divers.">
        <title>Resolving the Mortierellaceae phylogeny through synthesis of multi-gene phylogenetics and phylogenomics.</title>
        <authorList>
            <person name="Vandepol N."/>
            <person name="Liber J."/>
            <person name="Desiro A."/>
            <person name="Na H."/>
            <person name="Kennedy M."/>
            <person name="Barry K."/>
            <person name="Grigoriev I.V."/>
            <person name="Miller A.N."/>
            <person name="O'Donnell K."/>
            <person name="Stajich J.E."/>
            <person name="Bonito G."/>
        </authorList>
    </citation>
    <scope>NUCLEOTIDE SEQUENCE</scope>
    <source>
        <strain evidence="5">REB-010B</strain>
    </source>
</reference>
<evidence type="ECO:0008006" key="7">
    <source>
        <dbReference type="Google" id="ProtNLM"/>
    </source>
</evidence>
<dbReference type="SMART" id="SM00546">
    <property type="entry name" value="CUE"/>
    <property type="match status" value="2"/>
</dbReference>
<evidence type="ECO:0000259" key="4">
    <source>
        <dbReference type="PROSITE" id="PS51140"/>
    </source>
</evidence>
<accession>A0A9P6RTX3</accession>
<dbReference type="InterPro" id="IPR052772">
    <property type="entry name" value="Endo/PolyKinase_Domain-Protein"/>
</dbReference>
<name>A0A9P6RTX3_9FUNG</name>
<dbReference type="Proteomes" id="UP000738325">
    <property type="component" value="Unassembled WGS sequence"/>
</dbReference>
<evidence type="ECO:0000313" key="5">
    <source>
        <dbReference type="EMBL" id="KAG0327074.1"/>
    </source>
</evidence>
<dbReference type="InterPro" id="IPR002625">
    <property type="entry name" value="Smr_dom"/>
</dbReference>
<dbReference type="PROSITE" id="PS50828">
    <property type="entry name" value="SMR"/>
    <property type="match status" value="1"/>
</dbReference>
<feature type="compositionally biased region" description="Polar residues" evidence="1">
    <location>
        <begin position="20"/>
        <end position="38"/>
    </location>
</feature>
<dbReference type="InterPro" id="IPR009060">
    <property type="entry name" value="UBA-like_sf"/>
</dbReference>
<feature type="compositionally biased region" description="Low complexity" evidence="1">
    <location>
        <begin position="111"/>
        <end position="122"/>
    </location>
</feature>
<feature type="region of interest" description="Disordered" evidence="1">
    <location>
        <begin position="153"/>
        <end position="227"/>
    </location>
</feature>
<feature type="region of interest" description="Disordered" evidence="1">
    <location>
        <begin position="256"/>
        <end position="283"/>
    </location>
</feature>
<feature type="compositionally biased region" description="Acidic residues" evidence="1">
    <location>
        <begin position="175"/>
        <end position="187"/>
    </location>
</feature>
<feature type="region of interest" description="Disordered" evidence="1">
    <location>
        <begin position="20"/>
        <end position="83"/>
    </location>
</feature>
<dbReference type="AlphaFoldDB" id="A0A9P6RTX3"/>
<evidence type="ECO:0000256" key="2">
    <source>
        <dbReference type="SAM" id="SignalP"/>
    </source>
</evidence>
<dbReference type="OrthoDB" id="3231855at2759"/>
<feature type="chain" id="PRO_5040259557" description="Smr domain-containing protein" evidence="2">
    <location>
        <begin position="20"/>
        <end position="799"/>
    </location>
</feature>
<dbReference type="Gene3D" id="3.30.1370.110">
    <property type="match status" value="1"/>
</dbReference>
<dbReference type="SMART" id="SM00463">
    <property type="entry name" value="SMR"/>
    <property type="match status" value="1"/>
</dbReference>
<feature type="compositionally biased region" description="Polar residues" evidence="1">
    <location>
        <begin position="269"/>
        <end position="283"/>
    </location>
</feature>
<dbReference type="SUPFAM" id="SSF46934">
    <property type="entry name" value="UBA-like"/>
    <property type="match status" value="1"/>
</dbReference>
<evidence type="ECO:0000259" key="3">
    <source>
        <dbReference type="PROSITE" id="PS50828"/>
    </source>
</evidence>
<dbReference type="GO" id="GO:0043130">
    <property type="term" value="F:ubiquitin binding"/>
    <property type="evidence" value="ECO:0007669"/>
    <property type="project" value="InterPro"/>
</dbReference>
<feature type="compositionally biased region" description="Polar residues" evidence="1">
    <location>
        <begin position="45"/>
        <end position="62"/>
    </location>
</feature>
<dbReference type="PANTHER" id="PTHR46535:SF1">
    <property type="entry name" value="NEDD4-BINDING PROTEIN 2"/>
    <property type="match status" value="1"/>
</dbReference>
<comment type="caution">
    <text evidence="5">The sequence shown here is derived from an EMBL/GenBank/DDBJ whole genome shotgun (WGS) entry which is preliminary data.</text>
</comment>
<feature type="compositionally biased region" description="Low complexity" evidence="1">
    <location>
        <begin position="578"/>
        <end position="594"/>
    </location>
</feature>
<feature type="compositionally biased region" description="Low complexity" evidence="1">
    <location>
        <begin position="194"/>
        <end position="206"/>
    </location>
</feature>
<feature type="region of interest" description="Disordered" evidence="1">
    <location>
        <begin position="578"/>
        <end position="621"/>
    </location>
</feature>
<organism evidence="5 6">
    <name type="scientific">Dissophora globulifera</name>
    <dbReference type="NCBI Taxonomy" id="979702"/>
    <lineage>
        <taxon>Eukaryota</taxon>
        <taxon>Fungi</taxon>
        <taxon>Fungi incertae sedis</taxon>
        <taxon>Mucoromycota</taxon>
        <taxon>Mortierellomycotina</taxon>
        <taxon>Mortierellomycetes</taxon>
        <taxon>Mortierellales</taxon>
        <taxon>Mortierellaceae</taxon>
        <taxon>Dissophora</taxon>
    </lineage>
</organism>
<protein>
    <recommendedName>
        <fullName evidence="7">Smr domain-containing protein</fullName>
    </recommendedName>
</protein>
<dbReference type="PANTHER" id="PTHR46535">
    <property type="entry name" value="NEDD4-BINDING PROTEIN 2"/>
    <property type="match status" value="1"/>
</dbReference>
<proteinExistence type="predicted"/>
<dbReference type="InterPro" id="IPR003892">
    <property type="entry name" value="CUE"/>
</dbReference>
<feature type="domain" description="CUE" evidence="4">
    <location>
        <begin position="502"/>
        <end position="545"/>
    </location>
</feature>
<dbReference type="SUPFAM" id="SSF160443">
    <property type="entry name" value="SMR domain-like"/>
    <property type="match status" value="1"/>
</dbReference>
<dbReference type="InterPro" id="IPR013899">
    <property type="entry name" value="DUF1771"/>
</dbReference>
<feature type="signal peptide" evidence="2">
    <location>
        <begin position="1"/>
        <end position="19"/>
    </location>
</feature>